<evidence type="ECO:0000313" key="2">
    <source>
        <dbReference type="Proteomes" id="UP000729357"/>
    </source>
</evidence>
<feature type="non-terminal residue" evidence="1">
    <location>
        <position position="322"/>
    </location>
</feature>
<sequence>MRNLFRYRLRLVAPTDKTATERKDVTEILPPPYEPPPYEDYPQAEGPVTLPSSIRLNYPVFALKRCLIWRIAIDWGLQRHVPKLERPGDIEYSTFEANCGIFGATLGERYVDLRRAEKHLWTWVFEPANRMGLEKNLLEFFLFSIERATRLSPKRITSCRNAMMLVRLVLDSRILIDLVHPKSTFARKLRAKCADLHKKNFSWLLDPAHISLDEAVEARATDIYSKDTSNGRWREVEMLLRECMRPCAALMDPSPTLSTMYEVDSSYFQPDADLRQQPEFKLRPWRTHKSLLPTTVVCGPIAWVNHDTISWDKLETGAIAKE</sequence>
<reference evidence="1" key="2">
    <citation type="submission" date="2021-08" db="EMBL/GenBank/DDBJ databases">
        <authorList>
            <person name="Gostincar C."/>
            <person name="Sun X."/>
            <person name="Song Z."/>
            <person name="Gunde-Cimerman N."/>
        </authorList>
    </citation>
    <scope>NUCLEOTIDE SEQUENCE</scope>
    <source>
        <strain evidence="1">EXF-9298</strain>
    </source>
</reference>
<organism evidence="1 2">
    <name type="scientific">Aureobasidium melanogenum</name>
    <name type="common">Aureobasidium pullulans var. melanogenum</name>
    <dbReference type="NCBI Taxonomy" id="46634"/>
    <lineage>
        <taxon>Eukaryota</taxon>
        <taxon>Fungi</taxon>
        <taxon>Dikarya</taxon>
        <taxon>Ascomycota</taxon>
        <taxon>Pezizomycotina</taxon>
        <taxon>Dothideomycetes</taxon>
        <taxon>Dothideomycetidae</taxon>
        <taxon>Dothideales</taxon>
        <taxon>Saccotheciaceae</taxon>
        <taxon>Aureobasidium</taxon>
    </lineage>
</organism>
<comment type="caution">
    <text evidence="1">The sequence shown here is derived from an EMBL/GenBank/DDBJ whole genome shotgun (WGS) entry which is preliminary data.</text>
</comment>
<name>A0A9P8FQF2_AURME</name>
<proteinExistence type="predicted"/>
<keyword evidence="2" id="KW-1185">Reference proteome</keyword>
<gene>
    <name evidence="1" type="ORF">KCU98_g8251</name>
</gene>
<protein>
    <submittedName>
        <fullName evidence="1">Uncharacterized protein</fullName>
    </submittedName>
</protein>
<accession>A0A9P8FQF2</accession>
<dbReference type="Proteomes" id="UP000729357">
    <property type="component" value="Unassembled WGS sequence"/>
</dbReference>
<evidence type="ECO:0000313" key="1">
    <source>
        <dbReference type="EMBL" id="KAG9980287.1"/>
    </source>
</evidence>
<dbReference type="EMBL" id="JAHFXS010001010">
    <property type="protein sequence ID" value="KAG9980287.1"/>
    <property type="molecule type" value="Genomic_DNA"/>
</dbReference>
<reference evidence="1" key="1">
    <citation type="journal article" date="2021" name="J Fungi (Basel)">
        <title>Virulence traits and population genomics of the black yeast Aureobasidium melanogenum.</title>
        <authorList>
            <person name="Cernosa A."/>
            <person name="Sun X."/>
            <person name="Gostincar C."/>
            <person name="Fang C."/>
            <person name="Gunde-Cimerman N."/>
            <person name="Song Z."/>
        </authorList>
    </citation>
    <scope>NUCLEOTIDE SEQUENCE</scope>
    <source>
        <strain evidence="1">EXF-9298</strain>
    </source>
</reference>
<dbReference type="AlphaFoldDB" id="A0A9P8FQF2"/>